<dbReference type="AlphaFoldDB" id="A0A9X3CZV6"/>
<evidence type="ECO:0000259" key="2">
    <source>
        <dbReference type="Pfam" id="PF00582"/>
    </source>
</evidence>
<comment type="caution">
    <text evidence="3">The sequence shown here is derived from an EMBL/GenBank/DDBJ whole genome shotgun (WGS) entry which is preliminary data.</text>
</comment>
<dbReference type="EMBL" id="JAPJDA010000036">
    <property type="protein sequence ID" value="MCX2839759.1"/>
    <property type="molecule type" value="Genomic_DNA"/>
</dbReference>
<dbReference type="Gene3D" id="3.40.50.620">
    <property type="entry name" value="HUPs"/>
    <property type="match status" value="2"/>
</dbReference>
<feature type="domain" description="UspA" evidence="2">
    <location>
        <begin position="1"/>
        <end position="146"/>
    </location>
</feature>
<gene>
    <name evidence="3" type="ORF">OQ279_16560</name>
</gene>
<dbReference type="PANTHER" id="PTHR46268">
    <property type="entry name" value="STRESS RESPONSE PROTEIN NHAX"/>
    <property type="match status" value="1"/>
</dbReference>
<evidence type="ECO:0000313" key="3">
    <source>
        <dbReference type="EMBL" id="MCX2839759.1"/>
    </source>
</evidence>
<dbReference type="SUPFAM" id="SSF52402">
    <property type="entry name" value="Adenine nucleotide alpha hydrolases-like"/>
    <property type="match status" value="2"/>
</dbReference>
<organism evidence="3 4">
    <name type="scientific">Salinimicrobium profundisediminis</name>
    <dbReference type="NCBI Taxonomy" id="2994553"/>
    <lineage>
        <taxon>Bacteria</taxon>
        <taxon>Pseudomonadati</taxon>
        <taxon>Bacteroidota</taxon>
        <taxon>Flavobacteriia</taxon>
        <taxon>Flavobacteriales</taxon>
        <taxon>Flavobacteriaceae</taxon>
        <taxon>Salinimicrobium</taxon>
    </lineage>
</organism>
<reference evidence="3" key="1">
    <citation type="submission" date="2022-11" db="EMBL/GenBank/DDBJ databases">
        <title>Salinimicrobium profundisediminis sp. nov., isolated from deep-sea sediment of the Mariana Trench.</title>
        <authorList>
            <person name="Fu H."/>
        </authorList>
    </citation>
    <scope>NUCLEOTIDE SEQUENCE</scope>
    <source>
        <strain evidence="3">MT39</strain>
    </source>
</reference>
<name>A0A9X3CZV6_9FLAO</name>
<protein>
    <submittedName>
        <fullName evidence="3">Universal stress protein</fullName>
    </submittedName>
</protein>
<dbReference type="RefSeq" id="WP_266071171.1">
    <property type="nucleotide sequence ID" value="NZ_JAPJDA010000036.1"/>
</dbReference>
<dbReference type="InterPro" id="IPR006016">
    <property type="entry name" value="UspA"/>
</dbReference>
<proteinExistence type="inferred from homology"/>
<comment type="similarity">
    <text evidence="1">Belongs to the universal stress protein A family.</text>
</comment>
<sequence>MKTVLLPTDFSANAQNACRYVIDMYRNEKAHFVLLHAYKVFNYYENSHLVAKPGEAAIANAQEEALKKIEEVRQELESNKGKAHTFECKLHNLPLPDAVKKELRKRRTDVVVIGSQGHTENKEVMYGSNSLNIIEEIENCPVLSVPAHVDFIVPNEIVLANSFKVGLTPQDLDYLISLVHKFKAALRILHISEEGGLNKTQHQNRKQLKDYLSDVKHSFHFLEYLSVPLGIYSFTESRGSGMIAFVNKKHSFLENLLLNPVYKNMAHFSKVPVLVLHQPEKN</sequence>
<evidence type="ECO:0000313" key="4">
    <source>
        <dbReference type="Proteomes" id="UP001148482"/>
    </source>
</evidence>
<keyword evidence="4" id="KW-1185">Reference proteome</keyword>
<accession>A0A9X3CZV6</accession>
<dbReference type="Proteomes" id="UP001148482">
    <property type="component" value="Unassembled WGS sequence"/>
</dbReference>
<evidence type="ECO:0000256" key="1">
    <source>
        <dbReference type="ARBA" id="ARBA00008791"/>
    </source>
</evidence>
<dbReference type="InterPro" id="IPR014729">
    <property type="entry name" value="Rossmann-like_a/b/a_fold"/>
</dbReference>
<dbReference type="PANTHER" id="PTHR46268:SF6">
    <property type="entry name" value="UNIVERSAL STRESS PROTEIN UP12"/>
    <property type="match status" value="1"/>
</dbReference>
<dbReference type="Pfam" id="PF00582">
    <property type="entry name" value="Usp"/>
    <property type="match status" value="1"/>
</dbReference>
<dbReference type="CDD" id="cd00293">
    <property type="entry name" value="USP-like"/>
    <property type="match status" value="1"/>
</dbReference>